<proteinExistence type="predicted"/>
<sequence>METEEAKSLNPGEFPPTYIAGFHYEDWVRCMEYRMLGKTGFYVSKLSLGGSSLAGIYNNIDVNEAIEVMREGIKRGVNLIDTAPWYGEGRSECLLGQILLTIPRKAYFLCTKVGRYQQDKSKMFDFSAKKTLESVNLSLERLKVSYIDLVQVHDIEFAPNPEIVLNETLVALDSLRAAKKVRFVGITGYPLEMLKYILSKSRIKIDTILSYCHSSLHDDTLHEYSNFFKEKQVAIISASPMSMGLLTDNGPPMWHPSGKDLREACAKAAQFCRLKGVSISKLAMHFSLSLPYVDTTLVSTDKLEYLYANLEINKGSLTETESETMVYICEHFFKPLKVKSWEGVELEKYKTALKKLTSV</sequence>
<dbReference type="Gene3D" id="3.20.20.100">
    <property type="entry name" value="NADP-dependent oxidoreductase domain"/>
    <property type="match status" value="1"/>
</dbReference>
<dbReference type="SUPFAM" id="SSF51430">
    <property type="entry name" value="NAD(P)-linked oxidoreductase"/>
    <property type="match status" value="1"/>
</dbReference>
<dbReference type="GO" id="GO:0010349">
    <property type="term" value="F:L-galactose dehydrogenase activity"/>
    <property type="evidence" value="ECO:0007669"/>
    <property type="project" value="UniProtKB-EC"/>
</dbReference>
<dbReference type="AlphaFoldDB" id="A0A812BLQ8"/>
<dbReference type="InterPro" id="IPR036812">
    <property type="entry name" value="NAD(P)_OxRdtase_dom_sf"/>
</dbReference>
<evidence type="ECO:0000259" key="1">
    <source>
        <dbReference type="Pfam" id="PF00248"/>
    </source>
</evidence>
<name>A0A812BLQ8_ACAPH</name>
<dbReference type="PANTHER" id="PTHR42686">
    <property type="entry name" value="GH17980P-RELATED"/>
    <property type="match status" value="1"/>
</dbReference>
<evidence type="ECO:0000313" key="2">
    <source>
        <dbReference type="EMBL" id="CAE1233685.1"/>
    </source>
</evidence>
<protein>
    <submittedName>
        <fullName evidence="2">GalDH</fullName>
        <ecNumber evidence="2">1.1.1.316</ecNumber>
    </submittedName>
</protein>
<accession>A0A812BLQ8</accession>
<dbReference type="Proteomes" id="UP000597762">
    <property type="component" value="Unassembled WGS sequence"/>
</dbReference>
<dbReference type="GO" id="GO:0005829">
    <property type="term" value="C:cytosol"/>
    <property type="evidence" value="ECO:0007669"/>
    <property type="project" value="TreeGrafter"/>
</dbReference>
<dbReference type="Pfam" id="PF00248">
    <property type="entry name" value="Aldo_ket_red"/>
    <property type="match status" value="1"/>
</dbReference>
<dbReference type="OrthoDB" id="48988at2759"/>
<feature type="domain" description="NADP-dependent oxidoreductase" evidence="1">
    <location>
        <begin position="45"/>
        <end position="324"/>
    </location>
</feature>
<dbReference type="FunFam" id="3.20.20.100:FF:000011">
    <property type="entry name" value="Aldo/keto reductase"/>
    <property type="match status" value="1"/>
</dbReference>
<keyword evidence="2" id="KW-0560">Oxidoreductase</keyword>
<dbReference type="InterPro" id="IPR020471">
    <property type="entry name" value="AKR"/>
</dbReference>
<organism evidence="2 3">
    <name type="scientific">Acanthosepion pharaonis</name>
    <name type="common">Pharaoh cuttlefish</name>
    <name type="synonym">Sepia pharaonis</name>
    <dbReference type="NCBI Taxonomy" id="158019"/>
    <lineage>
        <taxon>Eukaryota</taxon>
        <taxon>Metazoa</taxon>
        <taxon>Spiralia</taxon>
        <taxon>Lophotrochozoa</taxon>
        <taxon>Mollusca</taxon>
        <taxon>Cephalopoda</taxon>
        <taxon>Coleoidea</taxon>
        <taxon>Decapodiformes</taxon>
        <taxon>Sepiida</taxon>
        <taxon>Sepiina</taxon>
        <taxon>Sepiidae</taxon>
        <taxon>Acanthosepion</taxon>
    </lineage>
</organism>
<evidence type="ECO:0000313" key="3">
    <source>
        <dbReference type="Proteomes" id="UP000597762"/>
    </source>
</evidence>
<dbReference type="InterPro" id="IPR044479">
    <property type="entry name" value="LGALDH-like"/>
</dbReference>
<dbReference type="InterPro" id="IPR023210">
    <property type="entry name" value="NADP_OxRdtase_dom"/>
</dbReference>
<reference evidence="2" key="1">
    <citation type="submission" date="2021-01" db="EMBL/GenBank/DDBJ databases">
        <authorList>
            <person name="Li R."/>
            <person name="Bekaert M."/>
        </authorList>
    </citation>
    <scope>NUCLEOTIDE SEQUENCE</scope>
    <source>
        <strain evidence="2">Farmed</strain>
    </source>
</reference>
<dbReference type="EC" id="1.1.1.316" evidence="2"/>
<dbReference type="EMBL" id="CAHIKZ030000690">
    <property type="protein sequence ID" value="CAE1233685.1"/>
    <property type="molecule type" value="Genomic_DNA"/>
</dbReference>
<dbReference type="CDD" id="cd19163">
    <property type="entry name" value="AKR_galDH"/>
    <property type="match status" value="1"/>
</dbReference>
<keyword evidence="3" id="KW-1185">Reference proteome</keyword>
<comment type="caution">
    <text evidence="2">The sequence shown here is derived from an EMBL/GenBank/DDBJ whole genome shotgun (WGS) entry which is preliminary data.</text>
</comment>
<gene>
    <name evidence="2" type="ORF">SPHA_19051</name>
</gene>
<dbReference type="PANTHER" id="PTHR42686:SF1">
    <property type="entry name" value="GH17980P-RELATED"/>
    <property type="match status" value="1"/>
</dbReference>